<dbReference type="EMBL" id="PEBQ01000052">
    <property type="protein sequence ID" value="PHY94952.1"/>
    <property type="molecule type" value="Genomic_DNA"/>
</dbReference>
<comment type="caution">
    <text evidence="2">The sequence shown here is derived from an EMBL/GenBank/DDBJ whole genome shotgun (WGS) entry which is preliminary data.</text>
</comment>
<keyword evidence="1" id="KW-0472">Membrane</keyword>
<dbReference type="AlphaFoldDB" id="A0A2G4REF7"/>
<sequence>MKMADKDKDKDKKPDLSIIEIALSVLSFGGGLALGLFVMPPVLHFAVGEKNSSQNYLTEKSPAHSYSIANKPISDRASSSLEGGKTISRNDEDMVYMLYSQIDNDLIDDF</sequence>
<protein>
    <submittedName>
        <fullName evidence="2">Uncharacterized protein</fullName>
    </submittedName>
</protein>
<evidence type="ECO:0000256" key="1">
    <source>
        <dbReference type="SAM" id="Phobius"/>
    </source>
</evidence>
<gene>
    <name evidence="2" type="ORF">CSR02_03640</name>
</gene>
<accession>A0A2G4REF7</accession>
<name>A0A2G4REF7_9PROT</name>
<feature type="transmembrane region" description="Helical" evidence="1">
    <location>
        <begin position="21"/>
        <end position="43"/>
    </location>
</feature>
<keyword evidence="3" id="KW-1185">Reference proteome</keyword>
<proteinExistence type="predicted"/>
<reference evidence="2 3" key="1">
    <citation type="submission" date="2017-10" db="EMBL/GenBank/DDBJ databases">
        <title>Genomic analysis of the genus Acetobacter.</title>
        <authorList>
            <person name="Kim K.H."/>
            <person name="Chun B.H."/>
            <person name="Son A.R."/>
            <person name="Jeon C.O."/>
        </authorList>
    </citation>
    <scope>NUCLEOTIDE SEQUENCE [LARGE SCALE GENOMIC DNA]</scope>
    <source>
        <strain evidence="2 3">LHT 2458</strain>
    </source>
</reference>
<evidence type="ECO:0000313" key="3">
    <source>
        <dbReference type="Proteomes" id="UP000228751"/>
    </source>
</evidence>
<dbReference type="Proteomes" id="UP000228751">
    <property type="component" value="Unassembled WGS sequence"/>
</dbReference>
<keyword evidence="1" id="KW-0812">Transmembrane</keyword>
<organism evidence="2 3">
    <name type="scientific">Acetobacter pomorum</name>
    <dbReference type="NCBI Taxonomy" id="65959"/>
    <lineage>
        <taxon>Bacteria</taxon>
        <taxon>Pseudomonadati</taxon>
        <taxon>Pseudomonadota</taxon>
        <taxon>Alphaproteobacteria</taxon>
        <taxon>Acetobacterales</taxon>
        <taxon>Acetobacteraceae</taxon>
        <taxon>Acetobacter</taxon>
    </lineage>
</organism>
<keyword evidence="1" id="KW-1133">Transmembrane helix</keyword>
<evidence type="ECO:0000313" key="2">
    <source>
        <dbReference type="EMBL" id="PHY94952.1"/>
    </source>
</evidence>